<evidence type="ECO:0000256" key="3">
    <source>
        <dbReference type="SAM" id="MobiDB-lite"/>
    </source>
</evidence>
<feature type="compositionally biased region" description="Basic and acidic residues" evidence="3">
    <location>
        <begin position="1"/>
        <end position="14"/>
    </location>
</feature>
<feature type="compositionally biased region" description="Basic residues" evidence="3">
    <location>
        <begin position="239"/>
        <end position="253"/>
    </location>
</feature>
<evidence type="ECO:0000256" key="1">
    <source>
        <dbReference type="ARBA" id="ARBA00022884"/>
    </source>
</evidence>
<dbReference type="InterPro" id="IPR000504">
    <property type="entry name" value="RRM_dom"/>
</dbReference>
<evidence type="ECO:0000313" key="5">
    <source>
        <dbReference type="EMBL" id="KAF2716298.1"/>
    </source>
</evidence>
<feature type="compositionally biased region" description="Basic and acidic residues" evidence="3">
    <location>
        <begin position="254"/>
        <end position="267"/>
    </location>
</feature>
<dbReference type="SMART" id="SM00360">
    <property type="entry name" value="RRM"/>
    <property type="match status" value="1"/>
</dbReference>
<dbReference type="Gene3D" id="3.30.70.330">
    <property type="match status" value="1"/>
</dbReference>
<dbReference type="InterPro" id="IPR051229">
    <property type="entry name" value="ALYREF_mRNA_export"/>
</dbReference>
<reference evidence="5" key="1">
    <citation type="journal article" date="2020" name="Stud. Mycol.">
        <title>101 Dothideomycetes genomes: a test case for predicting lifestyles and emergence of pathogens.</title>
        <authorList>
            <person name="Haridas S."/>
            <person name="Albert R."/>
            <person name="Binder M."/>
            <person name="Bloem J."/>
            <person name="Labutti K."/>
            <person name="Salamov A."/>
            <person name="Andreopoulos B."/>
            <person name="Baker S."/>
            <person name="Barry K."/>
            <person name="Bills G."/>
            <person name="Bluhm B."/>
            <person name="Cannon C."/>
            <person name="Castanera R."/>
            <person name="Culley D."/>
            <person name="Daum C."/>
            <person name="Ezra D."/>
            <person name="Gonzalez J."/>
            <person name="Henrissat B."/>
            <person name="Kuo A."/>
            <person name="Liang C."/>
            <person name="Lipzen A."/>
            <person name="Lutzoni F."/>
            <person name="Magnuson J."/>
            <person name="Mondo S."/>
            <person name="Nolan M."/>
            <person name="Ohm R."/>
            <person name="Pangilinan J."/>
            <person name="Park H.-J."/>
            <person name="Ramirez L."/>
            <person name="Alfaro M."/>
            <person name="Sun H."/>
            <person name="Tritt A."/>
            <person name="Yoshinaga Y."/>
            <person name="Zwiers L.-H."/>
            <person name="Turgeon B."/>
            <person name="Goodwin S."/>
            <person name="Spatafora J."/>
            <person name="Crous P."/>
            <person name="Grigoriev I."/>
        </authorList>
    </citation>
    <scope>NUCLEOTIDE SEQUENCE</scope>
    <source>
        <strain evidence="5">CBS 116435</strain>
    </source>
</reference>
<dbReference type="PROSITE" id="PS50102">
    <property type="entry name" value="RRM"/>
    <property type="match status" value="1"/>
</dbReference>
<dbReference type="OrthoDB" id="5382468at2759"/>
<dbReference type="PANTHER" id="PTHR19965:SF82">
    <property type="entry name" value="THO COMPLEX SUBUNIT 4"/>
    <property type="match status" value="1"/>
</dbReference>
<gene>
    <name evidence="5" type="ORF">K431DRAFT_342055</name>
</gene>
<protein>
    <submittedName>
        <fullName evidence="5">RNA-binding domain-containing protein</fullName>
    </submittedName>
</protein>
<dbReference type="AlphaFoldDB" id="A0A9P4PWN2"/>
<keyword evidence="1 2" id="KW-0694">RNA-binding</keyword>
<dbReference type="SUPFAM" id="SSF54928">
    <property type="entry name" value="RNA-binding domain, RBD"/>
    <property type="match status" value="1"/>
</dbReference>
<evidence type="ECO:0000256" key="2">
    <source>
        <dbReference type="PROSITE-ProRule" id="PRU00176"/>
    </source>
</evidence>
<dbReference type="EMBL" id="MU003882">
    <property type="protein sequence ID" value="KAF2716298.1"/>
    <property type="molecule type" value="Genomic_DNA"/>
</dbReference>
<dbReference type="GO" id="GO:0003729">
    <property type="term" value="F:mRNA binding"/>
    <property type="evidence" value="ECO:0007669"/>
    <property type="project" value="TreeGrafter"/>
</dbReference>
<dbReference type="InterPro" id="IPR025715">
    <property type="entry name" value="FoP_C"/>
</dbReference>
<dbReference type="Pfam" id="PF13865">
    <property type="entry name" value="FoP_duplication"/>
    <property type="match status" value="1"/>
</dbReference>
<comment type="caution">
    <text evidence="5">The sequence shown here is derived from an EMBL/GenBank/DDBJ whole genome shotgun (WGS) entry which is preliminary data.</text>
</comment>
<dbReference type="PANTHER" id="PTHR19965">
    <property type="entry name" value="RNA AND EXPORT FACTOR BINDING PROTEIN"/>
    <property type="match status" value="1"/>
</dbReference>
<name>A0A9P4PWN2_9PEZI</name>
<organism evidence="5 6">
    <name type="scientific">Polychaeton citri CBS 116435</name>
    <dbReference type="NCBI Taxonomy" id="1314669"/>
    <lineage>
        <taxon>Eukaryota</taxon>
        <taxon>Fungi</taxon>
        <taxon>Dikarya</taxon>
        <taxon>Ascomycota</taxon>
        <taxon>Pezizomycotina</taxon>
        <taxon>Dothideomycetes</taxon>
        <taxon>Dothideomycetidae</taxon>
        <taxon>Capnodiales</taxon>
        <taxon>Capnodiaceae</taxon>
        <taxon>Polychaeton</taxon>
    </lineage>
</organism>
<feature type="compositionally biased region" description="Basic and acidic residues" evidence="3">
    <location>
        <begin position="74"/>
        <end position="99"/>
    </location>
</feature>
<dbReference type="Pfam" id="PF00076">
    <property type="entry name" value="RRM_1"/>
    <property type="match status" value="1"/>
</dbReference>
<dbReference type="SMART" id="SM01218">
    <property type="entry name" value="FoP_duplication"/>
    <property type="match status" value="1"/>
</dbReference>
<feature type="region of interest" description="Disordered" evidence="3">
    <location>
        <begin position="1"/>
        <end position="99"/>
    </location>
</feature>
<evidence type="ECO:0000313" key="6">
    <source>
        <dbReference type="Proteomes" id="UP000799441"/>
    </source>
</evidence>
<feature type="domain" description="RRM" evidence="4">
    <location>
        <begin position="96"/>
        <end position="173"/>
    </location>
</feature>
<sequence length="344" mass="38874">MDRSLDEIIGDRPRGGRGPSSGRRPPPRPRRDREEGPRDGVRKFRRDEPSNIDSDWVHDRYEDDRHDRRPRPQRGYDDASRYESDARQPPPREEGGKLKVDNIHYELTEDDLRELFHRVGPTTSVRLLYDRYNRSQGTAYVTYADYRDARDAVANFDGQNANGQPIYITLLPSAPRGGGSSFDKERSLFARVEQPGRSLFDRVDRDAADADVWEDSRRRRRSMSPRVHDGIDRYIPGAPRRRAASRSPVRRRGTPREGGRRPGERSQRGGRRGGPKPDEEGRPPRGGRPRKTAEELDAEMADYFGKEQDKGNGAQNGGGASTATIQNEAGAAPEIAMDDTDMVG</sequence>
<dbReference type="InterPro" id="IPR012677">
    <property type="entry name" value="Nucleotide-bd_a/b_plait_sf"/>
</dbReference>
<proteinExistence type="predicted"/>
<evidence type="ECO:0000259" key="4">
    <source>
        <dbReference type="PROSITE" id="PS50102"/>
    </source>
</evidence>
<accession>A0A9P4PWN2</accession>
<dbReference type="CDD" id="cd12418">
    <property type="entry name" value="RRM_Aly_REF_like"/>
    <property type="match status" value="1"/>
</dbReference>
<dbReference type="InterPro" id="IPR035979">
    <property type="entry name" value="RBD_domain_sf"/>
</dbReference>
<feature type="compositionally biased region" description="Basic and acidic residues" evidence="3">
    <location>
        <begin position="29"/>
        <end position="67"/>
    </location>
</feature>
<feature type="region of interest" description="Disordered" evidence="3">
    <location>
        <begin position="211"/>
        <end position="344"/>
    </location>
</feature>
<keyword evidence="6" id="KW-1185">Reference proteome</keyword>
<dbReference type="Proteomes" id="UP000799441">
    <property type="component" value="Unassembled WGS sequence"/>
</dbReference>
<dbReference type="GO" id="GO:0005634">
    <property type="term" value="C:nucleus"/>
    <property type="evidence" value="ECO:0007669"/>
    <property type="project" value="TreeGrafter"/>
</dbReference>